<evidence type="ECO:0000313" key="1">
    <source>
        <dbReference type="EMBL" id="PVD18973.1"/>
    </source>
</evidence>
<comment type="caution">
    <text evidence="1">The sequence shown here is derived from an EMBL/GenBank/DDBJ whole genome shotgun (WGS) entry which is preliminary data.</text>
</comment>
<evidence type="ECO:0000313" key="2">
    <source>
        <dbReference type="Proteomes" id="UP000245119"/>
    </source>
</evidence>
<organism evidence="1 2">
    <name type="scientific">Pomacea canaliculata</name>
    <name type="common">Golden apple snail</name>
    <dbReference type="NCBI Taxonomy" id="400727"/>
    <lineage>
        <taxon>Eukaryota</taxon>
        <taxon>Metazoa</taxon>
        <taxon>Spiralia</taxon>
        <taxon>Lophotrochozoa</taxon>
        <taxon>Mollusca</taxon>
        <taxon>Gastropoda</taxon>
        <taxon>Caenogastropoda</taxon>
        <taxon>Architaenioglossa</taxon>
        <taxon>Ampullarioidea</taxon>
        <taxon>Ampullariidae</taxon>
        <taxon>Pomacea</taxon>
    </lineage>
</organism>
<dbReference type="Proteomes" id="UP000245119">
    <property type="component" value="Linkage Group LG14"/>
</dbReference>
<reference evidence="1 2" key="1">
    <citation type="submission" date="2018-04" db="EMBL/GenBank/DDBJ databases">
        <title>The genome of golden apple snail Pomacea canaliculata provides insight into stress tolerance and invasive adaptation.</title>
        <authorList>
            <person name="Liu C."/>
            <person name="Liu B."/>
            <person name="Ren Y."/>
            <person name="Zhang Y."/>
            <person name="Wang H."/>
            <person name="Li S."/>
            <person name="Jiang F."/>
            <person name="Yin L."/>
            <person name="Zhang G."/>
            <person name="Qian W."/>
            <person name="Fan W."/>
        </authorList>
    </citation>
    <scope>NUCLEOTIDE SEQUENCE [LARGE SCALE GENOMIC DNA]</scope>
    <source>
        <strain evidence="1">SZHN2017</strain>
        <tissue evidence="1">Muscle</tissue>
    </source>
</reference>
<sequence>MEPRLAIIRIIGCPEVEPEISLHLRVCSECREYLVKQQVERAVHDEEPVEVDMLTELALLHEKLSAAESSVNSQLRKYQEIVHSLEDNSRTSGSNAQGNSSQSNMRILAKAQGDLTDFLAQHVLFIQRLKRLVPKTDAQSRLLKNYIKAKCDFYLENMSSFRKIESKLGESSPPEMLEFIQRVMDKNAIVSAHLYLRQLVYEAINLCDKYELKENAPQLLVSLEQMVEKDVAACLQMEREDMGQHLELMKEMIRMQIKEHQLIRLSRNALRMLGKAHVQEILKTRMDEVLYQISLQLKLKSAHRSFSQTKKALEQFSVPTAAS</sequence>
<keyword evidence="2" id="KW-1185">Reference proteome</keyword>
<dbReference type="OrthoDB" id="10018316at2759"/>
<name>A0A2T7NCS5_POMCA</name>
<dbReference type="EMBL" id="PZQS01000014">
    <property type="protein sequence ID" value="PVD18973.1"/>
    <property type="molecule type" value="Genomic_DNA"/>
</dbReference>
<dbReference type="AlphaFoldDB" id="A0A2T7NCS5"/>
<protein>
    <submittedName>
        <fullName evidence="1">Uncharacterized protein</fullName>
    </submittedName>
</protein>
<proteinExistence type="predicted"/>
<accession>A0A2T7NCS5</accession>
<gene>
    <name evidence="1" type="ORF">C0Q70_21532</name>
</gene>
<dbReference type="STRING" id="400727.A0A2T7NCS5"/>